<dbReference type="AlphaFoldDB" id="A0A1Y2BMB5"/>
<dbReference type="InParanoid" id="A0A1Y2BMB5"/>
<dbReference type="STRING" id="71784.A0A1Y2BMB5"/>
<gene>
    <name evidence="1" type="ORF">BCR39DRAFT_512961</name>
</gene>
<keyword evidence="2" id="KW-1185">Reference proteome</keyword>
<comment type="caution">
    <text evidence="1">The sequence shown here is derived from an EMBL/GenBank/DDBJ whole genome shotgun (WGS) entry which is preliminary data.</text>
</comment>
<name>A0A1Y2BMB5_9TREE</name>
<proteinExistence type="predicted"/>
<evidence type="ECO:0000313" key="1">
    <source>
        <dbReference type="EMBL" id="ORY35904.1"/>
    </source>
</evidence>
<protein>
    <submittedName>
        <fullName evidence="1">Uncharacterized protein</fullName>
    </submittedName>
</protein>
<sequence>MPLSRSVSRAGAGLVVIFFIAFIIRGSSVPHAAQTYQSVRGMLASSSSSFSAAPRYVSLDEEMPESEYVVGVAGFNYFHNLYLHGGTYHFVTTNPSPFPDILTEKGPGYIMTADLGPDDDGRKKPPAGEDRWRVLDPMEAREIFGNVAIRKSGISMWINDAPGAKTHSFLNHYFHWEMFLGAWRVVAAAGDTDLPSRIMYRTTPKDWVSLTAWFQQAVLPDTLIEEQSIFEDRKVGGMTFLFDKISIVDRWAAHQKGDDVKYWNKATADLQTVAVPLSWMDPMRDSLKRLALADGCSVERQNPTVPIVSYINRQLTGRRLNADDAAELLVEMRKLHEDGVIEFYDAQMETLTRTRQIMFGVHGNGLSHQLWMKPGSGVMEIMNVGGFAKDYAMLAELMSHEYYAIHNDTTFPPEKWRRPDKWAVEQGPGFHGSNIRVDATFMANMVKQMAEARRGVVEPPLVY</sequence>
<evidence type="ECO:0000313" key="2">
    <source>
        <dbReference type="Proteomes" id="UP000193986"/>
    </source>
</evidence>
<dbReference type="OrthoDB" id="529273at2759"/>
<dbReference type="EMBL" id="MCFC01000001">
    <property type="protein sequence ID" value="ORY35904.1"/>
    <property type="molecule type" value="Genomic_DNA"/>
</dbReference>
<dbReference type="Proteomes" id="UP000193986">
    <property type="component" value="Unassembled WGS sequence"/>
</dbReference>
<reference evidence="1 2" key="1">
    <citation type="submission" date="2016-07" db="EMBL/GenBank/DDBJ databases">
        <title>Pervasive Adenine N6-methylation of Active Genes in Fungi.</title>
        <authorList>
            <consortium name="DOE Joint Genome Institute"/>
            <person name="Mondo S.J."/>
            <person name="Dannebaum R.O."/>
            <person name="Kuo R.C."/>
            <person name="Labutti K."/>
            <person name="Haridas S."/>
            <person name="Kuo A."/>
            <person name="Salamov A."/>
            <person name="Ahrendt S.R."/>
            <person name="Lipzen A."/>
            <person name="Sullivan W."/>
            <person name="Andreopoulos W.B."/>
            <person name="Clum A."/>
            <person name="Lindquist E."/>
            <person name="Daum C."/>
            <person name="Ramamoorthy G.K."/>
            <person name="Gryganskyi A."/>
            <person name="Culley D."/>
            <person name="Magnuson J.K."/>
            <person name="James T.Y."/>
            <person name="O'Malley M.A."/>
            <person name="Stajich J.E."/>
            <person name="Spatafora J.W."/>
            <person name="Visel A."/>
            <person name="Grigoriev I.V."/>
        </authorList>
    </citation>
    <scope>NUCLEOTIDE SEQUENCE [LARGE SCALE GENOMIC DNA]</scope>
    <source>
        <strain evidence="1 2">68-887.2</strain>
    </source>
</reference>
<organism evidence="1 2">
    <name type="scientific">Naematelia encephala</name>
    <dbReference type="NCBI Taxonomy" id="71784"/>
    <lineage>
        <taxon>Eukaryota</taxon>
        <taxon>Fungi</taxon>
        <taxon>Dikarya</taxon>
        <taxon>Basidiomycota</taxon>
        <taxon>Agaricomycotina</taxon>
        <taxon>Tremellomycetes</taxon>
        <taxon>Tremellales</taxon>
        <taxon>Naemateliaceae</taxon>
        <taxon>Naematelia</taxon>
    </lineage>
</organism>
<accession>A0A1Y2BMB5</accession>